<reference evidence="1" key="2">
    <citation type="journal article" date="2015" name="Data Brief">
        <title>Shoot transcriptome of the giant reed, Arundo donax.</title>
        <authorList>
            <person name="Barrero R.A."/>
            <person name="Guerrero F.D."/>
            <person name="Moolhuijzen P."/>
            <person name="Goolsby J.A."/>
            <person name="Tidwell J."/>
            <person name="Bellgard S.E."/>
            <person name="Bellgard M.I."/>
        </authorList>
    </citation>
    <scope>NUCLEOTIDE SEQUENCE</scope>
    <source>
        <tissue evidence="1">Shoot tissue taken approximately 20 cm above the soil surface</tissue>
    </source>
</reference>
<dbReference type="EMBL" id="GBRH01254498">
    <property type="protein sequence ID" value="JAD43397.1"/>
    <property type="molecule type" value="Transcribed_RNA"/>
</dbReference>
<protein>
    <submittedName>
        <fullName evidence="1">Uncharacterized protein</fullName>
    </submittedName>
</protein>
<sequence length="33" mass="3885">MVDFKGMTVKCIHLPLIQYLSISRQTHRLVENL</sequence>
<evidence type="ECO:0000313" key="1">
    <source>
        <dbReference type="EMBL" id="JAD43397.1"/>
    </source>
</evidence>
<accession>A0A0A9A8M4</accession>
<name>A0A0A9A8M4_ARUDO</name>
<proteinExistence type="predicted"/>
<organism evidence="1">
    <name type="scientific">Arundo donax</name>
    <name type="common">Giant reed</name>
    <name type="synonym">Donax arundinaceus</name>
    <dbReference type="NCBI Taxonomy" id="35708"/>
    <lineage>
        <taxon>Eukaryota</taxon>
        <taxon>Viridiplantae</taxon>
        <taxon>Streptophyta</taxon>
        <taxon>Embryophyta</taxon>
        <taxon>Tracheophyta</taxon>
        <taxon>Spermatophyta</taxon>
        <taxon>Magnoliopsida</taxon>
        <taxon>Liliopsida</taxon>
        <taxon>Poales</taxon>
        <taxon>Poaceae</taxon>
        <taxon>PACMAD clade</taxon>
        <taxon>Arundinoideae</taxon>
        <taxon>Arundineae</taxon>
        <taxon>Arundo</taxon>
    </lineage>
</organism>
<dbReference type="AlphaFoldDB" id="A0A0A9A8M4"/>
<reference evidence="1" key="1">
    <citation type="submission" date="2014-09" db="EMBL/GenBank/DDBJ databases">
        <authorList>
            <person name="Magalhaes I.L.F."/>
            <person name="Oliveira U."/>
            <person name="Santos F.R."/>
            <person name="Vidigal T.H.D.A."/>
            <person name="Brescovit A.D."/>
            <person name="Santos A.J."/>
        </authorList>
    </citation>
    <scope>NUCLEOTIDE SEQUENCE</scope>
    <source>
        <tissue evidence="1">Shoot tissue taken approximately 20 cm above the soil surface</tissue>
    </source>
</reference>